<gene>
    <name evidence="4" type="ORF">NCU02798</name>
</gene>
<keyword evidence="1" id="KW-0289">Folate biosynthesis</keyword>
<sequence>MADTFVSDFQVRSLAGEPCAAVSVRNLSTTLYAASDAWGRKCTVAPQPCLISAEVHFKQPFGTAAANDQLGADTVHYGNLSKAILERMKRFTVPREQEQEQEQEQKQSGSGNGNGDHSVQETNNNNNNNNNNFTLAYVIHDLWVGLTGWAHFGSVKEEEKPFLDISSIRFLSLTVTLPKASLLGDGVSMTCSQFFKNGPGEKMRENLISASLKIHNLKVPTLVGVNPHERRAKQFVVTSVNVERYFRMDDYYSELEGVVVKALEESSYETLEALGAHLAEKILEPDHRKDHTKWQVHIRMEKPTAVPLADCPIVEVRAGYGFPAPGRPAAS</sequence>
<dbReference type="InParanoid" id="Q7SEL4"/>
<feature type="domain" description="Dihydroneopterin aldolase/epimerase" evidence="3">
    <location>
        <begin position="212"/>
        <end position="318"/>
    </location>
</feature>
<keyword evidence="5" id="KW-1185">Reference proteome</keyword>
<name>Q7SEL4_NEUCR</name>
<evidence type="ECO:0000256" key="1">
    <source>
        <dbReference type="ARBA" id="ARBA00022909"/>
    </source>
</evidence>
<dbReference type="GeneID" id="3880618"/>
<dbReference type="Proteomes" id="UP000001805">
    <property type="component" value="Chromosome 1, Linkage Group I"/>
</dbReference>
<organism evidence="4 5">
    <name type="scientific">Neurospora crassa (strain ATCC 24698 / 74-OR23-1A / CBS 708.71 / DSM 1257 / FGSC 987)</name>
    <dbReference type="NCBI Taxonomy" id="367110"/>
    <lineage>
        <taxon>Eukaryota</taxon>
        <taxon>Fungi</taxon>
        <taxon>Dikarya</taxon>
        <taxon>Ascomycota</taxon>
        <taxon>Pezizomycotina</taxon>
        <taxon>Sordariomycetes</taxon>
        <taxon>Sordariomycetidae</taxon>
        <taxon>Sordariales</taxon>
        <taxon>Sordariaceae</taxon>
        <taxon>Neurospora</taxon>
    </lineage>
</organism>
<evidence type="ECO:0000313" key="4">
    <source>
        <dbReference type="EMBL" id="EAA35218.1"/>
    </source>
</evidence>
<dbReference type="InterPro" id="IPR043133">
    <property type="entry name" value="GTP-CH-I_C/QueF"/>
</dbReference>
<dbReference type="AlphaFoldDB" id="Q7SEL4"/>
<protein>
    <recommendedName>
        <fullName evidence="3">Dihydroneopterin aldolase/epimerase domain-containing protein</fullName>
    </recommendedName>
</protein>
<dbReference type="GO" id="GO:0046656">
    <property type="term" value="P:folic acid biosynthetic process"/>
    <property type="evidence" value="ECO:0007669"/>
    <property type="project" value="UniProtKB-KW"/>
</dbReference>
<dbReference type="RefSeq" id="XP_964454.1">
    <property type="nucleotide sequence ID" value="XM_959361.3"/>
</dbReference>
<dbReference type="SMR" id="Q7SEL4"/>
<accession>Q7SEL4</accession>
<dbReference type="OrthoDB" id="5425486at2759"/>
<dbReference type="Pfam" id="PF02152">
    <property type="entry name" value="FolB"/>
    <property type="match status" value="1"/>
</dbReference>
<evidence type="ECO:0000259" key="3">
    <source>
        <dbReference type="SMART" id="SM00905"/>
    </source>
</evidence>
<dbReference type="EMBL" id="CM002236">
    <property type="protein sequence ID" value="EAA35218.1"/>
    <property type="molecule type" value="Genomic_DNA"/>
</dbReference>
<dbReference type="SMART" id="SM00905">
    <property type="entry name" value="FolB"/>
    <property type="match status" value="1"/>
</dbReference>
<reference evidence="4 5" key="1">
    <citation type="journal article" date="2003" name="Nature">
        <title>The genome sequence of the filamentous fungus Neurospora crassa.</title>
        <authorList>
            <person name="Galagan J.E."/>
            <person name="Calvo S.E."/>
            <person name="Borkovich K.A."/>
            <person name="Selker E.U."/>
            <person name="Read N.D."/>
            <person name="Jaffe D."/>
            <person name="FitzHugh W."/>
            <person name="Ma L.J."/>
            <person name="Smirnov S."/>
            <person name="Purcell S."/>
            <person name="Rehman B."/>
            <person name="Elkins T."/>
            <person name="Engels R."/>
            <person name="Wang S."/>
            <person name="Nielsen C.B."/>
            <person name="Butler J."/>
            <person name="Endrizzi M."/>
            <person name="Qui D."/>
            <person name="Ianakiev P."/>
            <person name="Bell-Pedersen D."/>
            <person name="Nelson M.A."/>
            <person name="Werner-Washburne M."/>
            <person name="Selitrennikoff C.P."/>
            <person name="Kinsey J.A."/>
            <person name="Braun E.L."/>
            <person name="Zelter A."/>
            <person name="Schulte U."/>
            <person name="Kothe G.O."/>
            <person name="Jedd G."/>
            <person name="Mewes W."/>
            <person name="Staben C."/>
            <person name="Marcotte E."/>
            <person name="Greenberg D."/>
            <person name="Roy A."/>
            <person name="Foley K."/>
            <person name="Naylor J."/>
            <person name="Stange-Thomann N."/>
            <person name="Barrett R."/>
            <person name="Gnerre S."/>
            <person name="Kamal M."/>
            <person name="Kamvysselis M."/>
            <person name="Mauceli E."/>
            <person name="Bielke C."/>
            <person name="Rudd S."/>
            <person name="Frishman D."/>
            <person name="Krystofova S."/>
            <person name="Rasmussen C."/>
            <person name="Metzenberg R.L."/>
            <person name="Perkins D.D."/>
            <person name="Kroken S."/>
            <person name="Cogoni C."/>
            <person name="Macino G."/>
            <person name="Catcheside D."/>
            <person name="Li W."/>
            <person name="Pratt R.J."/>
            <person name="Osmani S.A."/>
            <person name="DeSouza C.P."/>
            <person name="Glass L."/>
            <person name="Orbach M.J."/>
            <person name="Berglund J.A."/>
            <person name="Voelker R."/>
            <person name="Yarden O."/>
            <person name="Plamann M."/>
            <person name="Seiler S."/>
            <person name="Dunlap J."/>
            <person name="Radford A."/>
            <person name="Aramayo R."/>
            <person name="Natvig D.O."/>
            <person name="Alex L.A."/>
            <person name="Mannhaupt G."/>
            <person name="Ebbole D.J."/>
            <person name="Freitag M."/>
            <person name="Paulsen I."/>
            <person name="Sachs M.S."/>
            <person name="Lander E.S."/>
            <person name="Nusbaum C."/>
            <person name="Birren B."/>
        </authorList>
    </citation>
    <scope>NUCLEOTIDE SEQUENCE [LARGE SCALE GENOMIC DNA]</scope>
    <source>
        <strain evidence="5">ATCC 24698 / 74-OR23-1A / CBS 708.71 / DSM 1257 / FGSC 987</strain>
    </source>
</reference>
<proteinExistence type="predicted"/>
<evidence type="ECO:0000256" key="2">
    <source>
        <dbReference type="SAM" id="MobiDB-lite"/>
    </source>
</evidence>
<dbReference type="SUPFAM" id="SSF55620">
    <property type="entry name" value="Tetrahydrobiopterin biosynthesis enzymes-like"/>
    <property type="match status" value="1"/>
</dbReference>
<feature type="region of interest" description="Disordered" evidence="2">
    <location>
        <begin position="93"/>
        <end position="127"/>
    </location>
</feature>
<dbReference type="KEGG" id="ncr:NCU02798"/>
<evidence type="ECO:0000313" key="5">
    <source>
        <dbReference type="Proteomes" id="UP000001805"/>
    </source>
</evidence>
<dbReference type="VEuPathDB" id="FungiDB:NCU02798"/>
<dbReference type="STRING" id="367110.Q7SEL4"/>
<dbReference type="OMA" id="PCLIGVN"/>
<dbReference type="Gene3D" id="3.30.1130.10">
    <property type="match status" value="2"/>
</dbReference>
<dbReference type="GO" id="GO:0004150">
    <property type="term" value="F:dihydroneopterin aldolase activity"/>
    <property type="evidence" value="ECO:0007669"/>
    <property type="project" value="InterPro"/>
</dbReference>
<dbReference type="HOGENOM" id="CLU_062068_0_0_1"/>
<dbReference type="InterPro" id="IPR006157">
    <property type="entry name" value="FolB_dom"/>
</dbReference>
<dbReference type="PaxDb" id="5141-EFNCRP00000002408"/>